<evidence type="ECO:0000313" key="3">
    <source>
        <dbReference type="Proteomes" id="UP000054144"/>
    </source>
</evidence>
<evidence type="ECO:0000256" key="1">
    <source>
        <dbReference type="SAM" id="Phobius"/>
    </source>
</evidence>
<protein>
    <submittedName>
        <fullName evidence="2">Uncharacterized protein</fullName>
    </submittedName>
</protein>
<proteinExistence type="predicted"/>
<evidence type="ECO:0000313" key="2">
    <source>
        <dbReference type="EMBL" id="KIY47456.1"/>
    </source>
</evidence>
<name>A0A0D7AC00_9AGAR</name>
<dbReference type="EMBL" id="KN881933">
    <property type="protein sequence ID" value="KIY47456.1"/>
    <property type="molecule type" value="Genomic_DNA"/>
</dbReference>
<keyword evidence="1" id="KW-0472">Membrane</keyword>
<dbReference type="Proteomes" id="UP000054144">
    <property type="component" value="Unassembled WGS sequence"/>
</dbReference>
<dbReference type="AlphaFoldDB" id="A0A0D7AC00"/>
<feature type="transmembrane region" description="Helical" evidence="1">
    <location>
        <begin position="64"/>
        <end position="85"/>
    </location>
</feature>
<reference evidence="2 3" key="1">
    <citation type="journal article" date="2015" name="Fungal Genet. Biol.">
        <title>Evolution of novel wood decay mechanisms in Agaricales revealed by the genome sequences of Fistulina hepatica and Cylindrobasidium torrendii.</title>
        <authorList>
            <person name="Floudas D."/>
            <person name="Held B.W."/>
            <person name="Riley R."/>
            <person name="Nagy L.G."/>
            <person name="Koehler G."/>
            <person name="Ransdell A.S."/>
            <person name="Younus H."/>
            <person name="Chow J."/>
            <person name="Chiniquy J."/>
            <person name="Lipzen A."/>
            <person name="Tritt A."/>
            <person name="Sun H."/>
            <person name="Haridas S."/>
            <person name="LaButti K."/>
            <person name="Ohm R.A."/>
            <person name="Kues U."/>
            <person name="Blanchette R.A."/>
            <person name="Grigoriev I.V."/>
            <person name="Minto R.E."/>
            <person name="Hibbett D.S."/>
        </authorList>
    </citation>
    <scope>NUCLEOTIDE SEQUENCE [LARGE SCALE GENOMIC DNA]</scope>
    <source>
        <strain evidence="2 3">ATCC 64428</strain>
    </source>
</reference>
<organism evidence="2 3">
    <name type="scientific">Fistulina hepatica ATCC 64428</name>
    <dbReference type="NCBI Taxonomy" id="1128425"/>
    <lineage>
        <taxon>Eukaryota</taxon>
        <taxon>Fungi</taxon>
        <taxon>Dikarya</taxon>
        <taxon>Basidiomycota</taxon>
        <taxon>Agaricomycotina</taxon>
        <taxon>Agaricomycetes</taxon>
        <taxon>Agaricomycetidae</taxon>
        <taxon>Agaricales</taxon>
        <taxon>Fistulinaceae</taxon>
        <taxon>Fistulina</taxon>
    </lineage>
</organism>
<keyword evidence="3" id="KW-1185">Reference proteome</keyword>
<sequence>MTRKVAARSREVTAINMSTEIVASTTSSAAVAVLSTIVGPQIAIPIDISYHHPRVESSETDVNSSNVLCIPIAVLIPALLFHLGYTSLAVMGMHWMSVEPESESTLF</sequence>
<keyword evidence="1" id="KW-1133">Transmembrane helix</keyword>
<keyword evidence="1" id="KW-0812">Transmembrane</keyword>
<gene>
    <name evidence="2" type="ORF">FISHEDRAFT_74567</name>
</gene>
<feature type="transmembrane region" description="Helical" evidence="1">
    <location>
        <begin position="21"/>
        <end position="44"/>
    </location>
</feature>
<accession>A0A0D7AC00</accession>